<sequence>MTNALDTYTTAARRAMARAGVLAAGAGHRTVDDVHLLLALTETRPFERPPTAFTLTPKAARAVMEITDDQDARDRVLLATLGIDLDEVRRRLRGPAPSGDPALWRLHRARLRPLRVTLSGPPGDLVLTGKARKVIEVAAWRAPGPVRGEDLLWGVLCDHTNPALRVLRAGGVDICGLAAELGSARPAA</sequence>
<evidence type="ECO:0008006" key="3">
    <source>
        <dbReference type="Google" id="ProtNLM"/>
    </source>
</evidence>
<dbReference type="Proteomes" id="UP000542210">
    <property type="component" value="Unassembled WGS sequence"/>
</dbReference>
<dbReference type="SUPFAM" id="SSF81923">
    <property type="entry name" value="Double Clp-N motif"/>
    <property type="match status" value="1"/>
</dbReference>
<dbReference type="EMBL" id="JACHND010000001">
    <property type="protein sequence ID" value="MBB4702760.1"/>
    <property type="molecule type" value="Genomic_DNA"/>
</dbReference>
<dbReference type="InterPro" id="IPR036628">
    <property type="entry name" value="Clp_N_dom_sf"/>
</dbReference>
<keyword evidence="2" id="KW-1185">Reference proteome</keyword>
<proteinExistence type="predicted"/>
<reference evidence="1 2" key="1">
    <citation type="submission" date="2020-08" db="EMBL/GenBank/DDBJ databases">
        <title>Sequencing the genomes of 1000 actinobacteria strains.</title>
        <authorList>
            <person name="Klenk H.-P."/>
        </authorList>
    </citation>
    <scope>NUCLEOTIDE SEQUENCE [LARGE SCALE GENOMIC DNA]</scope>
    <source>
        <strain evidence="1 2">DSM 45784</strain>
    </source>
</reference>
<dbReference type="Gene3D" id="1.10.1780.10">
    <property type="entry name" value="Clp, N-terminal domain"/>
    <property type="match status" value="1"/>
</dbReference>
<dbReference type="AlphaFoldDB" id="A0A7W7GBF5"/>
<accession>A0A7W7GBF5</accession>
<protein>
    <recommendedName>
        <fullName evidence="3">Clp R domain-containing protein</fullName>
    </recommendedName>
</protein>
<dbReference type="RefSeq" id="WP_184882737.1">
    <property type="nucleotide sequence ID" value="NZ_BOOV01000005.1"/>
</dbReference>
<organism evidence="1 2">
    <name type="scientific">Sphaerisporangium siamense</name>
    <dbReference type="NCBI Taxonomy" id="795645"/>
    <lineage>
        <taxon>Bacteria</taxon>
        <taxon>Bacillati</taxon>
        <taxon>Actinomycetota</taxon>
        <taxon>Actinomycetes</taxon>
        <taxon>Streptosporangiales</taxon>
        <taxon>Streptosporangiaceae</taxon>
        <taxon>Sphaerisporangium</taxon>
    </lineage>
</organism>
<gene>
    <name evidence="1" type="ORF">BJ982_004304</name>
</gene>
<comment type="caution">
    <text evidence="1">The sequence shown here is derived from an EMBL/GenBank/DDBJ whole genome shotgun (WGS) entry which is preliminary data.</text>
</comment>
<name>A0A7W7GBF5_9ACTN</name>
<evidence type="ECO:0000313" key="2">
    <source>
        <dbReference type="Proteomes" id="UP000542210"/>
    </source>
</evidence>
<evidence type="ECO:0000313" key="1">
    <source>
        <dbReference type="EMBL" id="MBB4702760.1"/>
    </source>
</evidence>